<dbReference type="AlphaFoldDB" id="A0A7J7K0V3"/>
<comment type="caution">
    <text evidence="2">The sequence shown here is derived from an EMBL/GenBank/DDBJ whole genome shotgun (WGS) entry which is preliminary data.</text>
</comment>
<dbReference type="EMBL" id="VXIV02001586">
    <property type="protein sequence ID" value="KAF6031594.1"/>
    <property type="molecule type" value="Genomic_DNA"/>
</dbReference>
<protein>
    <submittedName>
        <fullName evidence="2">Uncharacterized protein</fullName>
    </submittedName>
</protein>
<name>A0A7J7K0V3_BUGNE</name>
<proteinExistence type="predicted"/>
<keyword evidence="3" id="KW-1185">Reference proteome</keyword>
<dbReference type="Proteomes" id="UP000593567">
    <property type="component" value="Unassembled WGS sequence"/>
</dbReference>
<reference evidence="2" key="1">
    <citation type="submission" date="2020-06" db="EMBL/GenBank/DDBJ databases">
        <title>Draft genome of Bugula neritina, a colonial animal packing powerful symbionts and potential medicines.</title>
        <authorList>
            <person name="Rayko M."/>
        </authorList>
    </citation>
    <scope>NUCLEOTIDE SEQUENCE [LARGE SCALE GENOMIC DNA]</scope>
    <source>
        <strain evidence="2">Kwan_BN1</strain>
    </source>
</reference>
<feature type="compositionally biased region" description="Polar residues" evidence="1">
    <location>
        <begin position="98"/>
        <end position="115"/>
    </location>
</feature>
<feature type="region of interest" description="Disordered" evidence="1">
    <location>
        <begin position="16"/>
        <end position="122"/>
    </location>
</feature>
<evidence type="ECO:0000313" key="2">
    <source>
        <dbReference type="EMBL" id="KAF6031594.1"/>
    </source>
</evidence>
<evidence type="ECO:0000313" key="3">
    <source>
        <dbReference type="Proteomes" id="UP000593567"/>
    </source>
</evidence>
<sequence>MSNHVHNRYSFYADPRYHDYHRSTQPAYSKPNDSNSNINSSAQYHSISDRVVAQRSPFINRTDAYNSLPKRDRPAQYTDTNDMYTSVDRGRNRYPPHDTTSAGYHQKTNGSNRYTNLDDPSGADNSIYAKVSKRTLSNSVSNPARV</sequence>
<feature type="compositionally biased region" description="Polar residues" evidence="1">
    <location>
        <begin position="23"/>
        <end position="46"/>
    </location>
</feature>
<evidence type="ECO:0000256" key="1">
    <source>
        <dbReference type="SAM" id="MobiDB-lite"/>
    </source>
</evidence>
<accession>A0A7J7K0V3</accession>
<organism evidence="2 3">
    <name type="scientific">Bugula neritina</name>
    <name type="common">Brown bryozoan</name>
    <name type="synonym">Sertularia neritina</name>
    <dbReference type="NCBI Taxonomy" id="10212"/>
    <lineage>
        <taxon>Eukaryota</taxon>
        <taxon>Metazoa</taxon>
        <taxon>Spiralia</taxon>
        <taxon>Lophotrochozoa</taxon>
        <taxon>Bryozoa</taxon>
        <taxon>Gymnolaemata</taxon>
        <taxon>Cheilostomatida</taxon>
        <taxon>Flustrina</taxon>
        <taxon>Buguloidea</taxon>
        <taxon>Bugulidae</taxon>
        <taxon>Bugula</taxon>
    </lineage>
</organism>
<gene>
    <name evidence="2" type="ORF">EB796_010091</name>
</gene>